<name>A0A0R2QGW8_9ACTN</name>
<gene>
    <name evidence="2" type="ORF">ABR75_02455</name>
</gene>
<dbReference type="EMBL" id="LIBJ01000003">
    <property type="protein sequence ID" value="KRO49550.1"/>
    <property type="molecule type" value="Genomic_DNA"/>
</dbReference>
<sequence>MDLGISTRTAAVAAGSAGLGFATAQALANEGVRVVICSRDAERVAEAAKAIGNGCIGIVADVSTGEGGAKFVREATAILGHIDILVANGGGPPAGNFASTELDAYPAALEQNLLSVIGMCKEVLPGMQERKWGRVVAITSVAVRQPMANLILSNTARAGVTGFLKTVAREVAQDGVTVNTVQPGIHATSRITQLYGATPDASALGIPAGVTGDPADFGQVVAFLCGEGAKFVTGASLQVDGGSYGGLL</sequence>
<proteinExistence type="inferred from homology"/>
<evidence type="ECO:0000313" key="2">
    <source>
        <dbReference type="EMBL" id="KRO49550.1"/>
    </source>
</evidence>
<accession>A0A0R2QGW8</accession>
<dbReference type="Gene3D" id="3.40.50.720">
    <property type="entry name" value="NAD(P)-binding Rossmann-like Domain"/>
    <property type="match status" value="1"/>
</dbReference>
<dbReference type="Pfam" id="PF13561">
    <property type="entry name" value="adh_short_C2"/>
    <property type="match status" value="1"/>
</dbReference>
<dbReference type="InterPro" id="IPR050259">
    <property type="entry name" value="SDR"/>
</dbReference>
<dbReference type="InterPro" id="IPR036291">
    <property type="entry name" value="NAD(P)-bd_dom_sf"/>
</dbReference>
<reference evidence="2 3" key="1">
    <citation type="submission" date="2015-10" db="EMBL/GenBank/DDBJ databases">
        <title>Metagenome-Assembled Genomes uncover a global brackish microbiome.</title>
        <authorList>
            <person name="Hugerth L.W."/>
            <person name="Larsson J."/>
            <person name="Alneberg J."/>
            <person name="Lindh M.V."/>
            <person name="Legrand C."/>
            <person name="Pinhassi J."/>
            <person name="Andersson A.F."/>
        </authorList>
    </citation>
    <scope>NUCLEOTIDE SEQUENCE [LARGE SCALE GENOMIC DNA]</scope>
    <source>
        <strain evidence="2">BACL6 MAG-120924-bin43</strain>
    </source>
</reference>
<protein>
    <submittedName>
        <fullName evidence="2">Short-chain dehydrogenase</fullName>
    </submittedName>
</protein>
<comment type="caution">
    <text evidence="2">The sequence shown here is derived from an EMBL/GenBank/DDBJ whole genome shotgun (WGS) entry which is preliminary data.</text>
</comment>
<dbReference type="PRINTS" id="PR00081">
    <property type="entry name" value="GDHRDH"/>
</dbReference>
<evidence type="ECO:0000313" key="3">
    <source>
        <dbReference type="Proteomes" id="UP000051017"/>
    </source>
</evidence>
<dbReference type="PANTHER" id="PTHR42879">
    <property type="entry name" value="3-OXOACYL-(ACYL-CARRIER-PROTEIN) REDUCTASE"/>
    <property type="match status" value="1"/>
</dbReference>
<dbReference type="AlphaFoldDB" id="A0A0R2QGW8"/>
<dbReference type="PRINTS" id="PR00080">
    <property type="entry name" value="SDRFAMILY"/>
</dbReference>
<comment type="similarity">
    <text evidence="1">Belongs to the short-chain dehydrogenases/reductases (SDR) family.</text>
</comment>
<organism evidence="2 3">
    <name type="scientific">Acidimicrobiia bacterium BACL6 MAG-120924-bin43</name>
    <dbReference type="NCBI Taxonomy" id="1655583"/>
    <lineage>
        <taxon>Bacteria</taxon>
        <taxon>Bacillati</taxon>
        <taxon>Actinomycetota</taxon>
        <taxon>Acidimicrobiia</taxon>
        <taxon>acIV cluster</taxon>
    </lineage>
</organism>
<dbReference type="InterPro" id="IPR002347">
    <property type="entry name" value="SDR_fam"/>
</dbReference>
<dbReference type="SUPFAM" id="SSF51735">
    <property type="entry name" value="NAD(P)-binding Rossmann-fold domains"/>
    <property type="match status" value="1"/>
</dbReference>
<dbReference type="PANTHER" id="PTHR42879:SF6">
    <property type="entry name" value="NADPH-DEPENDENT REDUCTASE BACG"/>
    <property type="match status" value="1"/>
</dbReference>
<evidence type="ECO:0000256" key="1">
    <source>
        <dbReference type="ARBA" id="ARBA00006484"/>
    </source>
</evidence>
<dbReference type="Proteomes" id="UP000051017">
    <property type="component" value="Unassembled WGS sequence"/>
</dbReference>